<dbReference type="GeneTree" id="ENSGT01110000268666"/>
<reference evidence="1" key="3">
    <citation type="submission" date="2025-09" db="UniProtKB">
        <authorList>
            <consortium name="Ensembl"/>
        </authorList>
    </citation>
    <scope>IDENTIFICATION</scope>
</reference>
<dbReference type="InterPro" id="IPR036397">
    <property type="entry name" value="RNaseH_sf"/>
</dbReference>
<dbReference type="Proteomes" id="UP000265140">
    <property type="component" value="Chromosome 7"/>
</dbReference>
<dbReference type="Gene3D" id="3.30.420.10">
    <property type="entry name" value="Ribonuclease H-like superfamily/Ribonuclease H"/>
    <property type="match status" value="1"/>
</dbReference>
<reference evidence="1 2" key="1">
    <citation type="submission" date="2020-02" db="EMBL/GenBank/DDBJ databases">
        <title>Esox lucius (northern pike) genome, fEsoLuc1, primary haplotype.</title>
        <authorList>
            <person name="Myers G."/>
            <person name="Karagic N."/>
            <person name="Meyer A."/>
            <person name="Pippel M."/>
            <person name="Reichard M."/>
            <person name="Winkler S."/>
            <person name="Tracey A."/>
            <person name="Sims Y."/>
            <person name="Howe K."/>
            <person name="Rhie A."/>
            <person name="Formenti G."/>
            <person name="Durbin R."/>
            <person name="Fedrigo O."/>
            <person name="Jarvis E.D."/>
        </authorList>
    </citation>
    <scope>NUCLEOTIDE SEQUENCE [LARGE SCALE GENOMIC DNA]</scope>
</reference>
<sequence length="100" mass="11386">MNAACYQKILADNLHSSAQKLRMGRSWTFQHDNDPKHKAKLTLQWLQQKKMKVRSGHHSPLTLISSSHSGEISNVRFTQDDQRLCLSMRPRILAGGIAAY</sequence>
<organism evidence="1 2">
    <name type="scientific">Esox lucius</name>
    <name type="common">Northern pike</name>
    <dbReference type="NCBI Taxonomy" id="8010"/>
    <lineage>
        <taxon>Eukaryota</taxon>
        <taxon>Metazoa</taxon>
        <taxon>Chordata</taxon>
        <taxon>Craniata</taxon>
        <taxon>Vertebrata</taxon>
        <taxon>Euteleostomi</taxon>
        <taxon>Actinopterygii</taxon>
        <taxon>Neopterygii</taxon>
        <taxon>Teleostei</taxon>
        <taxon>Protacanthopterygii</taxon>
        <taxon>Esociformes</taxon>
        <taxon>Esocidae</taxon>
        <taxon>Esox</taxon>
    </lineage>
</organism>
<dbReference type="Ensembl" id="ENSELUT00000088616.1">
    <property type="protein sequence ID" value="ENSELUP00000091781.1"/>
    <property type="gene ID" value="ENSELUG00000043159.1"/>
</dbReference>
<dbReference type="GO" id="GO:0003676">
    <property type="term" value="F:nucleic acid binding"/>
    <property type="evidence" value="ECO:0007669"/>
    <property type="project" value="InterPro"/>
</dbReference>
<dbReference type="AlphaFoldDB" id="A0AAY5KSX7"/>
<proteinExistence type="predicted"/>
<name>A0AAY5KSX7_ESOLU</name>
<evidence type="ECO:0000313" key="2">
    <source>
        <dbReference type="Proteomes" id="UP000265140"/>
    </source>
</evidence>
<accession>A0AAY5KSX7</accession>
<evidence type="ECO:0008006" key="3">
    <source>
        <dbReference type="Google" id="ProtNLM"/>
    </source>
</evidence>
<protein>
    <recommendedName>
        <fullName evidence="3">Tc1-like transposase DDE domain-containing protein</fullName>
    </recommendedName>
</protein>
<reference evidence="1" key="2">
    <citation type="submission" date="2025-08" db="UniProtKB">
        <authorList>
            <consortium name="Ensembl"/>
        </authorList>
    </citation>
    <scope>IDENTIFICATION</scope>
</reference>
<evidence type="ECO:0000313" key="1">
    <source>
        <dbReference type="Ensembl" id="ENSELUP00000091781.1"/>
    </source>
</evidence>
<keyword evidence="2" id="KW-1185">Reference proteome</keyword>